<comment type="caution">
    <text evidence="2">The sequence shown here is derived from an EMBL/GenBank/DDBJ whole genome shotgun (WGS) entry which is preliminary data.</text>
</comment>
<dbReference type="PROSITE" id="PS51819">
    <property type="entry name" value="VOC"/>
    <property type="match status" value="1"/>
</dbReference>
<dbReference type="Gene3D" id="3.10.180.10">
    <property type="entry name" value="2,3-Dihydroxybiphenyl 1,2-Dioxygenase, domain 1"/>
    <property type="match status" value="1"/>
</dbReference>
<evidence type="ECO:0000313" key="2">
    <source>
        <dbReference type="EMBL" id="MBJ7604012.1"/>
    </source>
</evidence>
<dbReference type="InterPro" id="IPR029068">
    <property type="entry name" value="Glyas_Bleomycin-R_OHBP_Dase"/>
</dbReference>
<dbReference type="EMBL" id="JAEKNQ010000048">
    <property type="protein sequence ID" value="MBJ7604012.1"/>
    <property type="molecule type" value="Genomic_DNA"/>
</dbReference>
<accession>A0A934NHU5</accession>
<dbReference type="Proteomes" id="UP000620075">
    <property type="component" value="Unassembled WGS sequence"/>
</dbReference>
<gene>
    <name evidence="2" type="ORF">JF888_12590</name>
</gene>
<protein>
    <submittedName>
        <fullName evidence="2">VOC family protein</fullName>
    </submittedName>
</protein>
<organism evidence="2 3">
    <name type="scientific">Candidatus Dormiibacter inghamiae</name>
    <dbReference type="NCBI Taxonomy" id="3127013"/>
    <lineage>
        <taxon>Bacteria</taxon>
        <taxon>Bacillati</taxon>
        <taxon>Candidatus Dormiibacterota</taxon>
        <taxon>Candidatus Dormibacteria</taxon>
        <taxon>Candidatus Dormibacterales</taxon>
        <taxon>Candidatus Dormibacteraceae</taxon>
        <taxon>Candidatus Dormiibacter</taxon>
    </lineage>
</organism>
<dbReference type="PANTHER" id="PTHR36503">
    <property type="entry name" value="BLR2520 PROTEIN"/>
    <property type="match status" value="1"/>
</dbReference>
<name>A0A934NHU5_9BACT</name>
<dbReference type="SUPFAM" id="SSF54593">
    <property type="entry name" value="Glyoxalase/Bleomycin resistance protein/Dihydroxybiphenyl dioxygenase"/>
    <property type="match status" value="1"/>
</dbReference>
<feature type="domain" description="VOC" evidence="1">
    <location>
        <begin position="6"/>
        <end position="128"/>
    </location>
</feature>
<evidence type="ECO:0000313" key="3">
    <source>
        <dbReference type="Proteomes" id="UP000620075"/>
    </source>
</evidence>
<dbReference type="RefSeq" id="WP_338180923.1">
    <property type="nucleotide sequence ID" value="NZ_JAEKNQ010000048.1"/>
</dbReference>
<evidence type="ECO:0000259" key="1">
    <source>
        <dbReference type="PROSITE" id="PS51819"/>
    </source>
</evidence>
<dbReference type="Pfam" id="PF00903">
    <property type="entry name" value="Glyoxalase"/>
    <property type="match status" value="1"/>
</dbReference>
<reference evidence="2 3" key="1">
    <citation type="submission" date="2020-10" db="EMBL/GenBank/DDBJ databases">
        <title>Ca. Dormibacterota MAGs.</title>
        <authorList>
            <person name="Montgomery K."/>
        </authorList>
    </citation>
    <scope>NUCLEOTIDE SEQUENCE [LARGE SCALE GENOMIC DNA]</scope>
    <source>
        <strain evidence="2">SC8811_S16_3</strain>
    </source>
</reference>
<dbReference type="PANTHER" id="PTHR36503:SF3">
    <property type="entry name" value="BLR0126 PROTEIN"/>
    <property type="match status" value="1"/>
</dbReference>
<sequence length="143" mass="15709">MQDKLRLEGLTLTVESVAKSVEFYGGTLGLEVAYHPGPAFALIKVGGELGGTIGLLSVEQARKKGVKKMTANQTKAIHIEFTTDDLDAIYEELTARGMTFDEPPHDEPWERVMRGFDPDGYSVEIAQGRRGQDGDIWTKVTVP</sequence>
<dbReference type="InterPro" id="IPR037523">
    <property type="entry name" value="VOC_core"/>
</dbReference>
<dbReference type="InterPro" id="IPR004360">
    <property type="entry name" value="Glyas_Fos-R_dOase_dom"/>
</dbReference>
<proteinExistence type="predicted"/>
<dbReference type="AlphaFoldDB" id="A0A934NHU5"/>